<comment type="caution">
    <text evidence="2">The sequence shown here is derived from an EMBL/GenBank/DDBJ whole genome shotgun (WGS) entry which is preliminary data.</text>
</comment>
<feature type="non-terminal residue" evidence="2">
    <location>
        <position position="1"/>
    </location>
</feature>
<dbReference type="AlphaFoldDB" id="A0AAV5WIS9"/>
<feature type="non-terminal residue" evidence="2">
    <location>
        <position position="117"/>
    </location>
</feature>
<proteinExistence type="predicted"/>
<dbReference type="EMBL" id="BTSY01000005">
    <property type="protein sequence ID" value="GMT29787.1"/>
    <property type="molecule type" value="Genomic_DNA"/>
</dbReference>
<feature type="compositionally biased region" description="Low complexity" evidence="1">
    <location>
        <begin position="1"/>
        <end position="29"/>
    </location>
</feature>
<evidence type="ECO:0000313" key="2">
    <source>
        <dbReference type="EMBL" id="GMT29787.1"/>
    </source>
</evidence>
<evidence type="ECO:0000313" key="3">
    <source>
        <dbReference type="Proteomes" id="UP001432322"/>
    </source>
</evidence>
<feature type="region of interest" description="Disordered" evidence="1">
    <location>
        <begin position="1"/>
        <end position="43"/>
    </location>
</feature>
<keyword evidence="3" id="KW-1185">Reference proteome</keyword>
<accession>A0AAV5WIS9</accession>
<protein>
    <submittedName>
        <fullName evidence="2">Uncharacterized protein</fullName>
    </submittedName>
</protein>
<gene>
    <name evidence="2" type="ORF">PFISCL1PPCAC_21084</name>
</gene>
<dbReference type="Proteomes" id="UP001432322">
    <property type="component" value="Unassembled WGS sequence"/>
</dbReference>
<sequence length="117" mass="12068">TADAAAAEDGTAARCSTSTGTGTGTNAADADGDGRHGGHGRRNAAGHEYRYGVACSARNARHDAWHTVVALHRTDGVGSAFTQALVALYAAFRRHSRCVAARAPSQPRPRPCCSCCS</sequence>
<organism evidence="2 3">
    <name type="scientific">Pristionchus fissidentatus</name>
    <dbReference type="NCBI Taxonomy" id="1538716"/>
    <lineage>
        <taxon>Eukaryota</taxon>
        <taxon>Metazoa</taxon>
        <taxon>Ecdysozoa</taxon>
        <taxon>Nematoda</taxon>
        <taxon>Chromadorea</taxon>
        <taxon>Rhabditida</taxon>
        <taxon>Rhabditina</taxon>
        <taxon>Diplogasteromorpha</taxon>
        <taxon>Diplogasteroidea</taxon>
        <taxon>Neodiplogasteridae</taxon>
        <taxon>Pristionchus</taxon>
    </lineage>
</organism>
<name>A0AAV5WIS9_9BILA</name>
<evidence type="ECO:0000256" key="1">
    <source>
        <dbReference type="SAM" id="MobiDB-lite"/>
    </source>
</evidence>
<reference evidence="2" key="1">
    <citation type="submission" date="2023-10" db="EMBL/GenBank/DDBJ databases">
        <title>Genome assembly of Pristionchus species.</title>
        <authorList>
            <person name="Yoshida K."/>
            <person name="Sommer R.J."/>
        </authorList>
    </citation>
    <scope>NUCLEOTIDE SEQUENCE</scope>
    <source>
        <strain evidence="2">RS5133</strain>
    </source>
</reference>